<dbReference type="EMBL" id="MGDD01000283">
    <property type="protein sequence ID" value="OGL43244.1"/>
    <property type="molecule type" value="Genomic_DNA"/>
</dbReference>
<dbReference type="EC" id="2.1.1.107" evidence="1"/>
<dbReference type="SUPFAM" id="SSF53790">
    <property type="entry name" value="Tetrapyrrole methylase"/>
    <property type="match status" value="1"/>
</dbReference>
<evidence type="ECO:0000313" key="9">
    <source>
        <dbReference type="Proteomes" id="UP000179266"/>
    </source>
</evidence>
<reference evidence="8 9" key="1">
    <citation type="journal article" date="2016" name="Nat. Commun.">
        <title>Thousands of microbial genomes shed light on interconnected biogeochemical processes in an aquifer system.</title>
        <authorList>
            <person name="Anantharaman K."/>
            <person name="Brown C.T."/>
            <person name="Hug L.A."/>
            <person name="Sharon I."/>
            <person name="Castelle C.J."/>
            <person name="Probst A.J."/>
            <person name="Thomas B.C."/>
            <person name="Singh A."/>
            <person name="Wilkins M.J."/>
            <person name="Karaoz U."/>
            <person name="Brodie E.L."/>
            <person name="Williams K.H."/>
            <person name="Hubbard S.S."/>
            <person name="Banfield J.F."/>
        </authorList>
    </citation>
    <scope>NUCLEOTIDE SEQUENCE [LARGE SCALE GENOMIC DNA]</scope>
</reference>
<evidence type="ECO:0000256" key="3">
    <source>
        <dbReference type="ARBA" id="ARBA00022679"/>
    </source>
</evidence>
<accession>A0A1F7RQH8</accession>
<dbReference type="InterPro" id="IPR000878">
    <property type="entry name" value="4pyrrol_Mease"/>
</dbReference>
<evidence type="ECO:0000259" key="7">
    <source>
        <dbReference type="Pfam" id="PF00590"/>
    </source>
</evidence>
<evidence type="ECO:0000256" key="6">
    <source>
        <dbReference type="RuleBase" id="RU003960"/>
    </source>
</evidence>
<dbReference type="NCBIfam" id="NF004790">
    <property type="entry name" value="PRK06136.1"/>
    <property type="match status" value="1"/>
</dbReference>
<dbReference type="GO" id="GO:0004851">
    <property type="term" value="F:uroporphyrin-III C-methyltransferase activity"/>
    <property type="evidence" value="ECO:0007669"/>
    <property type="project" value="UniProtKB-EC"/>
</dbReference>
<comment type="caution">
    <text evidence="8">The sequence shown here is derived from an EMBL/GenBank/DDBJ whole genome shotgun (WGS) entry which is preliminary data.</text>
</comment>
<evidence type="ECO:0000313" key="8">
    <source>
        <dbReference type="EMBL" id="OGL43244.1"/>
    </source>
</evidence>
<evidence type="ECO:0000256" key="5">
    <source>
        <dbReference type="ARBA" id="ARBA00023244"/>
    </source>
</evidence>
<keyword evidence="5" id="KW-0627">Porphyrin biosynthesis</keyword>
<dbReference type="InterPro" id="IPR050161">
    <property type="entry name" value="Siro_Cobalamin_biosynth"/>
</dbReference>
<protein>
    <recommendedName>
        <fullName evidence="1">uroporphyrinogen-III C-methyltransferase</fullName>
        <ecNumber evidence="1">2.1.1.107</ecNumber>
    </recommendedName>
</protein>
<dbReference type="FunFam" id="3.30.950.10:FF:000001">
    <property type="entry name" value="Siroheme synthase"/>
    <property type="match status" value="1"/>
</dbReference>
<dbReference type="PROSITE" id="PS00840">
    <property type="entry name" value="SUMT_2"/>
    <property type="match status" value="1"/>
</dbReference>
<evidence type="ECO:0000256" key="1">
    <source>
        <dbReference type="ARBA" id="ARBA00012162"/>
    </source>
</evidence>
<sequence>MKSSKFNTGKVYLVGAGPGDPDLITVKGKNILLSAEVVVYDRLVSEEIYRMAPGTAELIYVGKQPDHHARSQEEINEILVLKAKEGKIVIRLKGGDPFIFGRGGEEALFLSQSGIPFEIVPGITSGIAAPAYAGIPLTHRDWTSSVAFITGHNAPGKDHDVPDWKKIGDCIGTIVVYMAFKNLNEIVDKILESGRSPDTSAAAIYRGTTASQKTVVANLKHIAEKVKKAGLEPPIILVIGEVVNLNESLHWFEP</sequence>
<dbReference type="Gene3D" id="3.40.1010.10">
    <property type="entry name" value="Cobalt-precorrin-4 Transmethylase, Domain 1"/>
    <property type="match status" value="1"/>
</dbReference>
<keyword evidence="2 6" id="KW-0489">Methyltransferase</keyword>
<comment type="similarity">
    <text evidence="6">Belongs to the precorrin methyltransferase family.</text>
</comment>
<dbReference type="AlphaFoldDB" id="A0A1F7RQH8"/>
<feature type="domain" description="Tetrapyrrole methylase" evidence="7">
    <location>
        <begin position="10"/>
        <end position="222"/>
    </location>
</feature>
<dbReference type="GO" id="GO:0032259">
    <property type="term" value="P:methylation"/>
    <property type="evidence" value="ECO:0007669"/>
    <property type="project" value="UniProtKB-KW"/>
</dbReference>
<proteinExistence type="inferred from homology"/>
<dbReference type="Pfam" id="PF00590">
    <property type="entry name" value="TP_methylase"/>
    <property type="match status" value="1"/>
</dbReference>
<dbReference type="Proteomes" id="UP000179266">
    <property type="component" value="Unassembled WGS sequence"/>
</dbReference>
<dbReference type="Gene3D" id="3.30.950.10">
    <property type="entry name" value="Methyltransferase, Cobalt-precorrin-4 Transmethylase, Domain 2"/>
    <property type="match status" value="1"/>
</dbReference>
<evidence type="ECO:0000256" key="4">
    <source>
        <dbReference type="ARBA" id="ARBA00022691"/>
    </source>
</evidence>
<gene>
    <name evidence="8" type="ORF">A2161_09625</name>
</gene>
<evidence type="ECO:0000256" key="2">
    <source>
        <dbReference type="ARBA" id="ARBA00022603"/>
    </source>
</evidence>
<dbReference type="InterPro" id="IPR014777">
    <property type="entry name" value="4pyrrole_Mease_sub1"/>
</dbReference>
<dbReference type="InterPro" id="IPR014776">
    <property type="entry name" value="4pyrrole_Mease_sub2"/>
</dbReference>
<organism evidence="8 9">
    <name type="scientific">Candidatus Schekmanbacteria bacterium RBG_13_48_7</name>
    <dbReference type="NCBI Taxonomy" id="1817878"/>
    <lineage>
        <taxon>Bacteria</taxon>
        <taxon>Candidatus Schekmaniibacteriota</taxon>
    </lineage>
</organism>
<dbReference type="NCBIfam" id="TIGR01469">
    <property type="entry name" value="cobA_cysG_Cterm"/>
    <property type="match status" value="1"/>
</dbReference>
<keyword evidence="3 6" id="KW-0808">Transferase</keyword>
<dbReference type="FunFam" id="3.40.1010.10:FF:000001">
    <property type="entry name" value="Siroheme synthase"/>
    <property type="match status" value="1"/>
</dbReference>
<keyword evidence="4" id="KW-0949">S-adenosyl-L-methionine</keyword>
<dbReference type="PANTHER" id="PTHR45790">
    <property type="entry name" value="SIROHEME SYNTHASE-RELATED"/>
    <property type="match status" value="1"/>
</dbReference>
<dbReference type="InterPro" id="IPR003043">
    <property type="entry name" value="Uropor_MeTrfase_CS"/>
</dbReference>
<dbReference type="CDD" id="cd11642">
    <property type="entry name" value="SUMT"/>
    <property type="match status" value="1"/>
</dbReference>
<dbReference type="PANTHER" id="PTHR45790:SF3">
    <property type="entry name" value="S-ADENOSYL-L-METHIONINE-DEPENDENT UROPORPHYRINOGEN III METHYLTRANSFERASE, CHLOROPLASTIC"/>
    <property type="match status" value="1"/>
</dbReference>
<dbReference type="InterPro" id="IPR035996">
    <property type="entry name" value="4pyrrol_Methylase_sf"/>
</dbReference>
<dbReference type="InterPro" id="IPR006366">
    <property type="entry name" value="CobA/CysG_C"/>
</dbReference>
<dbReference type="GO" id="GO:0019354">
    <property type="term" value="P:siroheme biosynthetic process"/>
    <property type="evidence" value="ECO:0007669"/>
    <property type="project" value="InterPro"/>
</dbReference>
<name>A0A1F7RQH8_9BACT</name>
<dbReference type="PROSITE" id="PS00839">
    <property type="entry name" value="SUMT_1"/>
    <property type="match status" value="1"/>
</dbReference>